<feature type="transmembrane region" description="Helical" evidence="5">
    <location>
        <begin position="225"/>
        <end position="247"/>
    </location>
</feature>
<feature type="transmembrane region" description="Helical" evidence="5">
    <location>
        <begin position="491"/>
        <end position="513"/>
    </location>
</feature>
<dbReference type="STRING" id="983967.A0A1E4SYZ5"/>
<keyword evidence="3 5" id="KW-1133">Transmembrane helix</keyword>
<dbReference type="GO" id="GO:0022857">
    <property type="term" value="F:transmembrane transporter activity"/>
    <property type="evidence" value="ECO:0007669"/>
    <property type="project" value="InterPro"/>
</dbReference>
<evidence type="ECO:0000256" key="5">
    <source>
        <dbReference type="SAM" id="Phobius"/>
    </source>
</evidence>
<dbReference type="PANTHER" id="PTHR23502">
    <property type="entry name" value="MAJOR FACILITATOR SUPERFAMILY"/>
    <property type="match status" value="1"/>
</dbReference>
<keyword evidence="4 5" id="KW-0472">Membrane</keyword>
<evidence type="ECO:0000313" key="7">
    <source>
        <dbReference type="Proteomes" id="UP000094801"/>
    </source>
</evidence>
<feature type="transmembrane region" description="Helical" evidence="5">
    <location>
        <begin position="525"/>
        <end position="545"/>
    </location>
</feature>
<keyword evidence="2 5" id="KW-0812">Transmembrane</keyword>
<dbReference type="InterPro" id="IPR011701">
    <property type="entry name" value="MFS"/>
</dbReference>
<dbReference type="EMBL" id="KV453855">
    <property type="protein sequence ID" value="ODV84708.1"/>
    <property type="molecule type" value="Genomic_DNA"/>
</dbReference>
<feature type="transmembrane region" description="Helical" evidence="5">
    <location>
        <begin position="347"/>
        <end position="370"/>
    </location>
</feature>
<dbReference type="OrthoDB" id="5215911at2759"/>
<name>A0A1E4SYZ5_9ASCO</name>
<dbReference type="InterPro" id="IPR036259">
    <property type="entry name" value="MFS_trans_sf"/>
</dbReference>
<dbReference type="Gene3D" id="1.20.1250.20">
    <property type="entry name" value="MFS general substrate transporter like domains"/>
    <property type="match status" value="1"/>
</dbReference>
<evidence type="ECO:0000256" key="4">
    <source>
        <dbReference type="ARBA" id="ARBA00023136"/>
    </source>
</evidence>
<organism evidence="6 7">
    <name type="scientific">[Candida] arabinofermentans NRRL YB-2248</name>
    <dbReference type="NCBI Taxonomy" id="983967"/>
    <lineage>
        <taxon>Eukaryota</taxon>
        <taxon>Fungi</taxon>
        <taxon>Dikarya</taxon>
        <taxon>Ascomycota</taxon>
        <taxon>Saccharomycotina</taxon>
        <taxon>Pichiomycetes</taxon>
        <taxon>Pichiales</taxon>
        <taxon>Pichiaceae</taxon>
        <taxon>Ogataea</taxon>
        <taxon>Ogataea/Candida clade</taxon>
    </lineage>
</organism>
<evidence type="ECO:0000256" key="2">
    <source>
        <dbReference type="ARBA" id="ARBA00022692"/>
    </source>
</evidence>
<dbReference type="GO" id="GO:0005886">
    <property type="term" value="C:plasma membrane"/>
    <property type="evidence" value="ECO:0007669"/>
    <property type="project" value="TreeGrafter"/>
</dbReference>
<feature type="transmembrane region" description="Helical" evidence="5">
    <location>
        <begin position="460"/>
        <end position="484"/>
    </location>
</feature>
<protein>
    <recommendedName>
        <fullName evidence="8">Major facilitator superfamily (MFS) profile domain-containing protein</fullName>
    </recommendedName>
</protein>
<dbReference type="Pfam" id="PF07690">
    <property type="entry name" value="MFS_1"/>
    <property type="match status" value="1"/>
</dbReference>
<gene>
    <name evidence="6" type="ORF">CANARDRAFT_8286</name>
</gene>
<dbReference type="Proteomes" id="UP000094801">
    <property type="component" value="Unassembled WGS sequence"/>
</dbReference>
<evidence type="ECO:0000256" key="3">
    <source>
        <dbReference type="ARBA" id="ARBA00022989"/>
    </source>
</evidence>
<evidence type="ECO:0000313" key="6">
    <source>
        <dbReference type="EMBL" id="ODV84708.1"/>
    </source>
</evidence>
<proteinExistence type="predicted"/>
<feature type="transmembrane region" description="Helical" evidence="5">
    <location>
        <begin position="170"/>
        <end position="187"/>
    </location>
</feature>
<feature type="transmembrane region" description="Helical" evidence="5">
    <location>
        <begin position="259"/>
        <end position="279"/>
    </location>
</feature>
<sequence>MEVYTDINNPEYIPGTYSIYTSAIIQQRHNQTIQKKRRKNNINIKNSNFEDQRYLSINRNYKYDSKKPLNSIPLLKTRYGVILLPQPTNSINDPKNWSILRKSIHFLILMLITSFTAAVSNDASAPQDSINELTNISYDALNNSAGLLFISIALSSWLYGPLYSLCGCRITYILGIFFSLIGSIIYGKIKTTGFVFGSQILIGFAQGSTEAQIQLSLSSIFYRHQFGSVITIYILSFSMGTYIGPLLANYISSSKDFRWVGWSGAISSGIILVIVLLFLEEDKFKTTTTTHNNNDNHLIDVKSNESLGYSDEKWTIRKRLTILKIQDLNSNFIKQYFKLLKFNLNCFWFPPVLFSGLIWGLQDAILTFYLTTEDTELYDPPFNYGDDKVALMNIPCLIGSIIGCIYAGSLTDYFILWMARKNNGIVESEYRLYFAFLSGIIGSVGLLMFAIGISKNLNWRVYYIGLGLIGYLFSSAGNIAMLYIIDTYDQLILECLIAVSVINNLIGCIFTFACSPWLNKSGTQNTYIVLAVLNLFIMFLAAPYIKWGKTWRKWTKNYYLQMIKVREGD</sequence>
<keyword evidence="7" id="KW-1185">Reference proteome</keyword>
<accession>A0A1E4SYZ5</accession>
<reference evidence="7" key="1">
    <citation type="submission" date="2016-04" db="EMBL/GenBank/DDBJ databases">
        <title>Comparative genomics of biotechnologically important yeasts.</title>
        <authorList>
            <consortium name="DOE Joint Genome Institute"/>
            <person name="Riley R."/>
            <person name="Haridas S."/>
            <person name="Wolfe K.H."/>
            <person name="Lopes M.R."/>
            <person name="Hittinger C.T."/>
            <person name="Goker M."/>
            <person name="Salamov A."/>
            <person name="Wisecaver J."/>
            <person name="Long T.M."/>
            <person name="Aerts A.L."/>
            <person name="Barry K."/>
            <person name="Choi C."/>
            <person name="Clum A."/>
            <person name="Coughlan A.Y."/>
            <person name="Deshpande S."/>
            <person name="Douglass A.P."/>
            <person name="Hanson S.J."/>
            <person name="Klenk H.-P."/>
            <person name="Labutti K."/>
            <person name="Lapidus A."/>
            <person name="Lindquist E."/>
            <person name="Lipzen A."/>
            <person name="Meier-Kolthoff J.P."/>
            <person name="Ohm R.A."/>
            <person name="Otillar R.P."/>
            <person name="Pangilinan J."/>
            <person name="Peng Y."/>
            <person name="Rokas A."/>
            <person name="Rosa C.A."/>
            <person name="Scheuner C."/>
            <person name="Sibirny A.A."/>
            <person name="Slot J.C."/>
            <person name="Stielow J.B."/>
            <person name="Sun H."/>
            <person name="Kurtzman C.P."/>
            <person name="Blackwell M."/>
            <person name="Grigoriev I.V."/>
            <person name="Jeffries T.W."/>
        </authorList>
    </citation>
    <scope>NUCLEOTIDE SEQUENCE [LARGE SCALE GENOMIC DNA]</scope>
    <source>
        <strain evidence="7">NRRL YB-2248</strain>
    </source>
</reference>
<dbReference type="GO" id="GO:0000324">
    <property type="term" value="C:fungal-type vacuole"/>
    <property type="evidence" value="ECO:0007669"/>
    <property type="project" value="TreeGrafter"/>
</dbReference>
<feature type="transmembrane region" description="Helical" evidence="5">
    <location>
        <begin position="140"/>
        <end position="158"/>
    </location>
</feature>
<dbReference type="AlphaFoldDB" id="A0A1E4SYZ5"/>
<feature type="transmembrane region" description="Helical" evidence="5">
    <location>
        <begin position="432"/>
        <end position="454"/>
    </location>
</feature>
<evidence type="ECO:0000256" key="1">
    <source>
        <dbReference type="ARBA" id="ARBA00004141"/>
    </source>
</evidence>
<feature type="transmembrane region" description="Helical" evidence="5">
    <location>
        <begin position="390"/>
        <end position="411"/>
    </location>
</feature>
<evidence type="ECO:0008006" key="8">
    <source>
        <dbReference type="Google" id="ProtNLM"/>
    </source>
</evidence>
<dbReference type="SUPFAM" id="SSF103473">
    <property type="entry name" value="MFS general substrate transporter"/>
    <property type="match status" value="1"/>
</dbReference>
<comment type="subcellular location">
    <subcellularLocation>
        <location evidence="1">Membrane</location>
        <topology evidence="1">Multi-pass membrane protein</topology>
    </subcellularLocation>
</comment>
<dbReference type="PANTHER" id="PTHR23502:SF34">
    <property type="entry name" value="PROTEIN HOL1"/>
    <property type="match status" value="1"/>
</dbReference>